<reference evidence="1" key="1">
    <citation type="submission" date="2014-11" db="EMBL/GenBank/DDBJ databases">
        <authorList>
            <person name="Amaro Gonzalez C."/>
        </authorList>
    </citation>
    <scope>NUCLEOTIDE SEQUENCE</scope>
</reference>
<sequence length="42" mass="4941">MQNLSVLQYIAFKHRLPLFTQKHSSLLRACVLRELAPEWSSQ</sequence>
<dbReference type="EMBL" id="GBXM01047642">
    <property type="protein sequence ID" value="JAH60935.1"/>
    <property type="molecule type" value="Transcribed_RNA"/>
</dbReference>
<evidence type="ECO:0000313" key="1">
    <source>
        <dbReference type="EMBL" id="JAH60935.1"/>
    </source>
</evidence>
<protein>
    <submittedName>
        <fullName evidence="1">Uncharacterized protein</fullName>
    </submittedName>
</protein>
<name>A0A0E9U709_ANGAN</name>
<accession>A0A0E9U709</accession>
<proteinExistence type="predicted"/>
<dbReference type="AlphaFoldDB" id="A0A0E9U709"/>
<reference evidence="1" key="2">
    <citation type="journal article" date="2015" name="Fish Shellfish Immunol.">
        <title>Early steps in the European eel (Anguilla anguilla)-Vibrio vulnificus interaction in the gills: Role of the RtxA13 toxin.</title>
        <authorList>
            <person name="Callol A."/>
            <person name="Pajuelo D."/>
            <person name="Ebbesson L."/>
            <person name="Teles M."/>
            <person name="MacKenzie S."/>
            <person name="Amaro C."/>
        </authorList>
    </citation>
    <scope>NUCLEOTIDE SEQUENCE</scope>
</reference>
<dbReference type="EMBL" id="GBXM01059402">
    <property type="protein sequence ID" value="JAH49175.1"/>
    <property type="molecule type" value="Transcribed_RNA"/>
</dbReference>
<organism evidence="1">
    <name type="scientific">Anguilla anguilla</name>
    <name type="common">European freshwater eel</name>
    <name type="synonym">Muraena anguilla</name>
    <dbReference type="NCBI Taxonomy" id="7936"/>
    <lineage>
        <taxon>Eukaryota</taxon>
        <taxon>Metazoa</taxon>
        <taxon>Chordata</taxon>
        <taxon>Craniata</taxon>
        <taxon>Vertebrata</taxon>
        <taxon>Euteleostomi</taxon>
        <taxon>Actinopterygii</taxon>
        <taxon>Neopterygii</taxon>
        <taxon>Teleostei</taxon>
        <taxon>Anguilliformes</taxon>
        <taxon>Anguillidae</taxon>
        <taxon>Anguilla</taxon>
    </lineage>
</organism>